<keyword evidence="2" id="KW-1185">Reference proteome</keyword>
<dbReference type="EMBL" id="PJCH01000015">
    <property type="protein sequence ID" value="PQA86317.1"/>
    <property type="molecule type" value="Genomic_DNA"/>
</dbReference>
<sequence>MKTDFDDKTREQLDEYNEALADLCELERKVLIDGDNELHKIAVIGLFDFLVHLARSGHLDLVEQCANGIDRAIGYNRLGKKQSEIRRKKYAERNKT</sequence>
<protein>
    <submittedName>
        <fullName evidence="1">Uncharacterized protein</fullName>
    </submittedName>
</protein>
<dbReference type="AlphaFoldDB" id="A0A2S7K1C6"/>
<evidence type="ECO:0000313" key="1">
    <source>
        <dbReference type="EMBL" id="PQA86317.1"/>
    </source>
</evidence>
<dbReference type="RefSeq" id="WP_104831529.1">
    <property type="nucleotide sequence ID" value="NZ_PJCH01000015.1"/>
</dbReference>
<organism evidence="1 2">
    <name type="scientific">Hyphococcus luteus</name>
    <dbReference type="NCBI Taxonomy" id="2058213"/>
    <lineage>
        <taxon>Bacteria</taxon>
        <taxon>Pseudomonadati</taxon>
        <taxon>Pseudomonadota</taxon>
        <taxon>Alphaproteobacteria</taxon>
        <taxon>Parvularculales</taxon>
        <taxon>Parvularculaceae</taxon>
        <taxon>Hyphococcus</taxon>
    </lineage>
</organism>
<name>A0A2S7K1C6_9PROT</name>
<accession>A0A2S7K1C6</accession>
<gene>
    <name evidence="1" type="ORF">CW354_18415</name>
</gene>
<comment type="caution">
    <text evidence="1">The sequence shown here is derived from an EMBL/GenBank/DDBJ whole genome shotgun (WGS) entry which is preliminary data.</text>
</comment>
<proteinExistence type="predicted"/>
<reference evidence="1 2" key="1">
    <citation type="submission" date="2017-12" db="EMBL/GenBank/DDBJ databases">
        <authorList>
            <person name="Hurst M.R.H."/>
        </authorList>
    </citation>
    <scope>NUCLEOTIDE SEQUENCE [LARGE SCALE GENOMIC DNA]</scope>
    <source>
        <strain evidence="1 2">SY-3-19</strain>
    </source>
</reference>
<evidence type="ECO:0000313" key="2">
    <source>
        <dbReference type="Proteomes" id="UP000239504"/>
    </source>
</evidence>
<dbReference type="Proteomes" id="UP000239504">
    <property type="component" value="Unassembled WGS sequence"/>
</dbReference>